<evidence type="ECO:0000313" key="2">
    <source>
        <dbReference type="Proteomes" id="UP000019251"/>
    </source>
</evidence>
<dbReference type="Proteomes" id="UP000019251">
    <property type="component" value="Unassembled WGS sequence"/>
</dbReference>
<dbReference type="EMBL" id="AODG01000016">
    <property type="protein sequence ID" value="EUJ26560.1"/>
    <property type="molecule type" value="Genomic_DNA"/>
</dbReference>
<dbReference type="AlphaFoldDB" id="A0A829R4D9"/>
<name>A0A829R4D9_LISGR</name>
<organism evidence="1 2">
    <name type="scientific">Listeria grayi FSL F6-1183</name>
    <dbReference type="NCBI Taxonomy" id="1265827"/>
    <lineage>
        <taxon>Bacteria</taxon>
        <taxon>Bacillati</taxon>
        <taxon>Bacillota</taxon>
        <taxon>Bacilli</taxon>
        <taxon>Bacillales</taxon>
        <taxon>Listeriaceae</taxon>
        <taxon>Listeria</taxon>
    </lineage>
</organism>
<sequence>MIKKVKKYTFTGSENNFGGEVKPAKTIKGKGYYSVPINMREAVVIYKPFQSTEQQKWNIKVTPLKSNE</sequence>
<reference evidence="1 2" key="1">
    <citation type="submission" date="2012-12" db="EMBL/GenBank/DDBJ databases">
        <title>Novel taxa of Listeriaceae from agricultural environments in the United States.</title>
        <authorList>
            <person name="den Bakker H.C."/>
            <person name="Allred A."/>
            <person name="Warchocki S."/>
            <person name="Wright E.M."/>
            <person name="Burrell A."/>
            <person name="Nightingale K.K."/>
            <person name="Kephart D."/>
            <person name="Wiedmann M."/>
        </authorList>
    </citation>
    <scope>NUCLEOTIDE SEQUENCE [LARGE SCALE GENOMIC DNA]</scope>
    <source>
        <strain evidence="1 2">FSL F6-1183</strain>
    </source>
</reference>
<protein>
    <submittedName>
        <fullName evidence="1">Uncharacterized protein</fullName>
    </submittedName>
</protein>
<proteinExistence type="predicted"/>
<evidence type="ECO:0000313" key="1">
    <source>
        <dbReference type="EMBL" id="EUJ26560.1"/>
    </source>
</evidence>
<comment type="caution">
    <text evidence="1">The sequence shown here is derived from an EMBL/GenBank/DDBJ whole genome shotgun (WGS) entry which is preliminary data.</text>
</comment>
<gene>
    <name evidence="1" type="ORF">LMUR_12994</name>
</gene>
<accession>A0A829R4D9</accession>